<protein>
    <submittedName>
        <fullName evidence="4">Uncharacterized protein</fullName>
    </submittedName>
</protein>
<dbReference type="SUPFAM" id="SSF51735">
    <property type="entry name" value="NAD(P)-binding Rossmann-fold domains"/>
    <property type="match status" value="1"/>
</dbReference>
<name>A0A7R9BIC3_9CRUS</name>
<organism evidence="4">
    <name type="scientific">Notodromas monacha</name>
    <dbReference type="NCBI Taxonomy" id="399045"/>
    <lineage>
        <taxon>Eukaryota</taxon>
        <taxon>Metazoa</taxon>
        <taxon>Ecdysozoa</taxon>
        <taxon>Arthropoda</taxon>
        <taxon>Crustacea</taxon>
        <taxon>Oligostraca</taxon>
        <taxon>Ostracoda</taxon>
        <taxon>Podocopa</taxon>
        <taxon>Podocopida</taxon>
        <taxon>Cypridocopina</taxon>
        <taxon>Cypridoidea</taxon>
        <taxon>Cyprididae</taxon>
        <taxon>Notodromas</taxon>
    </lineage>
</organism>
<dbReference type="Gene3D" id="3.40.50.720">
    <property type="entry name" value="NAD(P)-binding Rossmann-like Domain"/>
    <property type="match status" value="1"/>
</dbReference>
<evidence type="ECO:0000256" key="1">
    <source>
        <dbReference type="ARBA" id="ARBA00022857"/>
    </source>
</evidence>
<dbReference type="OrthoDB" id="9982184at2759"/>
<dbReference type="GO" id="GO:0005737">
    <property type="term" value="C:cytoplasm"/>
    <property type="evidence" value="ECO:0007669"/>
    <property type="project" value="TreeGrafter"/>
</dbReference>
<dbReference type="Pfam" id="PF00106">
    <property type="entry name" value="adh_short"/>
    <property type="match status" value="1"/>
</dbReference>
<evidence type="ECO:0000313" key="4">
    <source>
        <dbReference type="EMBL" id="CAD7274506.1"/>
    </source>
</evidence>
<proteinExistence type="inferred from homology"/>
<dbReference type="Proteomes" id="UP000678499">
    <property type="component" value="Unassembled WGS sequence"/>
</dbReference>
<keyword evidence="1" id="KW-0521">NADP</keyword>
<comment type="similarity">
    <text evidence="3">Belongs to the short-chain dehydrogenases/reductases (SDR) family.</text>
</comment>
<evidence type="ECO:0000313" key="5">
    <source>
        <dbReference type="Proteomes" id="UP000678499"/>
    </source>
</evidence>
<dbReference type="GO" id="GO:0016491">
    <property type="term" value="F:oxidoreductase activity"/>
    <property type="evidence" value="ECO:0007669"/>
    <property type="project" value="UniProtKB-KW"/>
</dbReference>
<keyword evidence="5" id="KW-1185">Reference proteome</keyword>
<gene>
    <name evidence="4" type="ORF">NMOB1V02_LOCUS2337</name>
</gene>
<dbReference type="InterPro" id="IPR002347">
    <property type="entry name" value="SDR_fam"/>
</dbReference>
<reference evidence="4" key="1">
    <citation type="submission" date="2020-11" db="EMBL/GenBank/DDBJ databases">
        <authorList>
            <person name="Tran Van P."/>
        </authorList>
    </citation>
    <scope>NUCLEOTIDE SEQUENCE</scope>
</reference>
<dbReference type="PANTHER" id="PTHR43544">
    <property type="entry name" value="SHORT-CHAIN DEHYDROGENASE/REDUCTASE"/>
    <property type="match status" value="1"/>
</dbReference>
<evidence type="ECO:0000256" key="2">
    <source>
        <dbReference type="ARBA" id="ARBA00023002"/>
    </source>
</evidence>
<sequence length="295" mass="31660">MSEEAGQESQLRRRTSITLPPQWLSGATSAPKVVFITGASSGLGLALVQKFFEAGYKVIASCRNPDDSSALGQFLKENGLHSAVPMCVGDLDSVKAAYLATRELTSSIDILINNAGVLNFNHSPYDPVMEISASEMMDVYRVNVAGCLNVTQVFMPLVQASYRHPTILNISSPLGSLGLNQGGYLAPYRCSKAALNMLTKTFASEMPSVIFLAVAPRQWDHVPRDAISLASYGSYCGGLGRQAGEIKQDLRYHEEAEGQDSLGCAAAQGIVELVAKHKKEISGSFVYTDGELVGF</sequence>
<dbReference type="PRINTS" id="PR00081">
    <property type="entry name" value="GDHRDH"/>
</dbReference>
<dbReference type="AlphaFoldDB" id="A0A7R9BIC3"/>
<dbReference type="InterPro" id="IPR051468">
    <property type="entry name" value="Fungal_SecMetab_SDRs"/>
</dbReference>
<accession>A0A7R9BIC3</accession>
<evidence type="ECO:0000256" key="3">
    <source>
        <dbReference type="RuleBase" id="RU000363"/>
    </source>
</evidence>
<dbReference type="InterPro" id="IPR036291">
    <property type="entry name" value="NAD(P)-bd_dom_sf"/>
</dbReference>
<dbReference type="EMBL" id="CAJPEX010000261">
    <property type="protein sequence ID" value="CAG0914658.1"/>
    <property type="molecule type" value="Genomic_DNA"/>
</dbReference>
<dbReference type="PRINTS" id="PR00080">
    <property type="entry name" value="SDRFAMILY"/>
</dbReference>
<keyword evidence="2" id="KW-0560">Oxidoreductase</keyword>
<dbReference type="PANTHER" id="PTHR43544:SF7">
    <property type="entry name" value="NADB-LER2"/>
    <property type="match status" value="1"/>
</dbReference>
<dbReference type="EMBL" id="OA882298">
    <property type="protein sequence ID" value="CAD7274506.1"/>
    <property type="molecule type" value="Genomic_DNA"/>
</dbReference>